<evidence type="ECO:0000259" key="1">
    <source>
        <dbReference type="Pfam" id="PF25267"/>
    </source>
</evidence>
<sequence>MVEKNELRLLFDQLKSLLPSPDFCDPDPSTRLRIGVEAYLKKSGDESLLCDVNGIEVHEAFYLCCLHFLYACNDISRNNATKNSADIPIFSVFQEKQLSTCLQFVVGLGVYPLLDTGVSLPLNMRLENNERFICPRKERDEERIEKLMKIIKCLLCLKESKSFQLQQLISTTSFLGDLIASLFQIAFGMDSYLRSINFSSEKISSLFIYIRESRKILLKLLFQLPRHIAMKELMILQGGSYSSVKGAVLLPKAPVWLRKSCGRLLSRLLVRPVIINDMNINKCEDVRNLGVRSLLLASLSLCPGIIPSTGPITSIDPRIQPKIISRLANILTTVPEFVHTSSNAFTRESSSEKYFSLISVQLLEIINEKNDLPDNESDSSVIAHFFYNVAIKTVHDLCQKSSKVDDADNIGKKLLLWPLIGLLREFCQLSPVILEKDAENTISLGFDLTTKCQLASSHDLTRLLGIVKDLLDLPEPSSIVVKELCKLSRPLFILLAQIVEDEADDSKSSTLLKECLIGILTRLLSSNLNSRLDRLSLIRSWFNLPTPSLKFMPSELQRQASIMNNSANLLSAYLCQEKLTFRLLSKVHPVELSSTSADEITIRKCNTIHVPYICVLMNEEMPAVNGIQNLSSSIKCLITLLFRMTPSSLQNDPSNEQVRRHLHILMDKKHSNERSEFKEITIHADLFLSLLTDMHLSFQTIFESMSKITTSQNENVITEIGTVSALIASAMIESLDDLIWPQDINQACNLFEALFHRFSCLLQSTDNSEHTEFAYQMLSQLLGILAFYTNKLGSIGDTNEVNIRNEFSRLLPILNQLEFIIDSTSHSMSDSTLNLLRCVKVTLATRGAVLCHNSLSSNSHANTLCSTEYNFDEVKTENDPLKYPPKFIEEVSAQSPEGAHQPSWDQLNNSPLKKIFEELHDPLIPVQGHALIMLRRLLESKDPCISGHEKLIFEVSFF</sequence>
<feature type="domain" description="TANGO6 N-terminal" evidence="1">
    <location>
        <begin position="89"/>
        <end position="267"/>
    </location>
</feature>
<dbReference type="InterPro" id="IPR057347">
    <property type="entry name" value="TANGO6_N"/>
</dbReference>
<dbReference type="OrthoDB" id="39591at2759"/>
<dbReference type="PANTHER" id="PTHR20959">
    <property type="entry name" value="TRANSPORT AND GOLGI ORGANIZATION PROTEIN 6 FAMILY MEMBER"/>
    <property type="match status" value="1"/>
</dbReference>
<dbReference type="AlphaFoldDB" id="A0A4Z2CTF3"/>
<accession>A0A4Z2CTF3</accession>
<gene>
    <name evidence="2" type="ORF">EWB00_007629</name>
</gene>
<organism evidence="2 3">
    <name type="scientific">Schistosoma japonicum</name>
    <name type="common">Blood fluke</name>
    <dbReference type="NCBI Taxonomy" id="6182"/>
    <lineage>
        <taxon>Eukaryota</taxon>
        <taxon>Metazoa</taxon>
        <taxon>Spiralia</taxon>
        <taxon>Lophotrochozoa</taxon>
        <taxon>Platyhelminthes</taxon>
        <taxon>Trematoda</taxon>
        <taxon>Digenea</taxon>
        <taxon>Strigeidida</taxon>
        <taxon>Schistosomatoidea</taxon>
        <taxon>Schistosomatidae</taxon>
        <taxon>Schistosoma</taxon>
    </lineage>
</organism>
<protein>
    <submittedName>
        <fullName evidence="2">Transport and Golgi organization protein 6-like protein</fullName>
    </submittedName>
</protein>
<evidence type="ECO:0000313" key="2">
    <source>
        <dbReference type="EMBL" id="TNN07579.1"/>
    </source>
</evidence>
<comment type="caution">
    <text evidence="2">The sequence shown here is derived from an EMBL/GenBank/DDBJ whole genome shotgun (WGS) entry which is preliminary data.</text>
</comment>
<dbReference type="EMBL" id="SKCS01000426">
    <property type="protein sequence ID" value="TNN07579.1"/>
    <property type="molecule type" value="Genomic_DNA"/>
</dbReference>
<dbReference type="InterPro" id="IPR039600">
    <property type="entry name" value="TANGO6/Rtp1"/>
</dbReference>
<keyword evidence="3" id="KW-1185">Reference proteome</keyword>
<dbReference type="PANTHER" id="PTHR20959:SF1">
    <property type="entry name" value="TRANSPORT AND GOLGI ORGANIZATION PROTEIN 6 HOMOLOG"/>
    <property type="match status" value="1"/>
</dbReference>
<proteinExistence type="predicted"/>
<dbReference type="Pfam" id="PF25267">
    <property type="entry name" value="TANGO6_N"/>
    <property type="match status" value="1"/>
</dbReference>
<dbReference type="GO" id="GO:0009306">
    <property type="term" value="P:protein secretion"/>
    <property type="evidence" value="ECO:0007669"/>
    <property type="project" value="TreeGrafter"/>
</dbReference>
<name>A0A4Z2CTF3_SCHJA</name>
<dbReference type="Proteomes" id="UP000311919">
    <property type="component" value="Unassembled WGS sequence"/>
</dbReference>
<reference evidence="2 3" key="1">
    <citation type="submission" date="2019-03" db="EMBL/GenBank/DDBJ databases">
        <title>An improved genome assembly of the fluke Schistosoma japonicum.</title>
        <authorList>
            <person name="Hu W."/>
            <person name="Luo F."/>
            <person name="Yin M."/>
            <person name="Mo X."/>
            <person name="Sun C."/>
            <person name="Wu Q."/>
            <person name="Zhu B."/>
            <person name="Xiang M."/>
            <person name="Wang J."/>
            <person name="Wang Y."/>
            <person name="Zhang T."/>
            <person name="Xu B."/>
            <person name="Zheng H."/>
            <person name="Feng Z."/>
        </authorList>
    </citation>
    <scope>NUCLEOTIDE SEQUENCE [LARGE SCALE GENOMIC DNA]</scope>
    <source>
        <strain evidence="2">HuSjv2</strain>
        <tissue evidence="2">Worms</tissue>
    </source>
</reference>
<evidence type="ECO:0000313" key="3">
    <source>
        <dbReference type="Proteomes" id="UP000311919"/>
    </source>
</evidence>